<dbReference type="Pfam" id="PF17836">
    <property type="entry name" value="PglD_N"/>
    <property type="match status" value="1"/>
</dbReference>
<gene>
    <name evidence="2" type="ORF">METZ01_LOCUS233650</name>
</gene>
<dbReference type="InterPro" id="IPR011004">
    <property type="entry name" value="Trimer_LpxA-like_sf"/>
</dbReference>
<dbReference type="Gene3D" id="2.160.10.10">
    <property type="entry name" value="Hexapeptide repeat proteins"/>
    <property type="match status" value="1"/>
</dbReference>
<dbReference type="EMBL" id="UINC01058484">
    <property type="protein sequence ID" value="SVB80796.1"/>
    <property type="molecule type" value="Genomic_DNA"/>
</dbReference>
<dbReference type="SUPFAM" id="SSF51161">
    <property type="entry name" value="Trimeric LpxA-like enzymes"/>
    <property type="match status" value="1"/>
</dbReference>
<dbReference type="CDD" id="cd03360">
    <property type="entry name" value="LbH_AT_putative"/>
    <property type="match status" value="1"/>
</dbReference>
<dbReference type="AlphaFoldDB" id="A0A382H0E4"/>
<dbReference type="InterPro" id="IPR001451">
    <property type="entry name" value="Hexapep"/>
</dbReference>
<reference evidence="2" key="1">
    <citation type="submission" date="2018-05" db="EMBL/GenBank/DDBJ databases">
        <authorList>
            <person name="Lanie J.A."/>
            <person name="Ng W.-L."/>
            <person name="Kazmierczak K.M."/>
            <person name="Andrzejewski T.M."/>
            <person name="Davidsen T.M."/>
            <person name="Wayne K.J."/>
            <person name="Tettelin H."/>
            <person name="Glass J.I."/>
            <person name="Rusch D."/>
            <person name="Podicherti R."/>
            <person name="Tsui H.-C.T."/>
            <person name="Winkler M.E."/>
        </authorList>
    </citation>
    <scope>NUCLEOTIDE SEQUENCE</scope>
</reference>
<sequence>MKQVVIIGAGGHGREVLDILRHQMEQTPDLSVLGFIDESPGLTGNMVDDVPVLGGWTWFGTADLEDVYVICAVGTPAAAARLAGRAESLGLSFINVISPLAHISPFANLAHGITVFPNVIVNTGASIESHCILNVGSTVSHDTKIGQYSNINPGAHLAGNILIGEGCCIGMGANVIQGVSIGEGTIIGAGAAVIRDMPAQVTAVGVPARVIKKRE</sequence>
<dbReference type="InterPro" id="IPR020019">
    <property type="entry name" value="AcTrfase_PglD-like"/>
</dbReference>
<dbReference type="Pfam" id="PF00132">
    <property type="entry name" value="Hexapep"/>
    <property type="match status" value="1"/>
</dbReference>
<proteinExistence type="predicted"/>
<protein>
    <recommendedName>
        <fullName evidence="1">PglD N-terminal domain-containing protein</fullName>
    </recommendedName>
</protein>
<feature type="domain" description="PglD N-terminal" evidence="1">
    <location>
        <begin position="3"/>
        <end position="78"/>
    </location>
</feature>
<accession>A0A382H0E4</accession>
<dbReference type="PANTHER" id="PTHR43300">
    <property type="entry name" value="ACETYLTRANSFERASE"/>
    <property type="match status" value="1"/>
</dbReference>
<name>A0A382H0E4_9ZZZZ</name>
<dbReference type="PANTHER" id="PTHR43300:SF7">
    <property type="entry name" value="UDP-N-ACETYLBACILLOSAMINE N-ACETYLTRANSFERASE"/>
    <property type="match status" value="1"/>
</dbReference>
<dbReference type="Gene3D" id="3.40.50.20">
    <property type="match status" value="1"/>
</dbReference>
<organism evidence="2">
    <name type="scientific">marine metagenome</name>
    <dbReference type="NCBI Taxonomy" id="408172"/>
    <lineage>
        <taxon>unclassified sequences</taxon>
        <taxon>metagenomes</taxon>
        <taxon>ecological metagenomes</taxon>
    </lineage>
</organism>
<dbReference type="InterPro" id="IPR050179">
    <property type="entry name" value="Trans_hexapeptide_repeat"/>
</dbReference>
<dbReference type="NCBIfam" id="TIGR03570">
    <property type="entry name" value="NeuD_NnaD"/>
    <property type="match status" value="1"/>
</dbReference>
<evidence type="ECO:0000259" key="1">
    <source>
        <dbReference type="Pfam" id="PF17836"/>
    </source>
</evidence>
<evidence type="ECO:0000313" key="2">
    <source>
        <dbReference type="EMBL" id="SVB80796.1"/>
    </source>
</evidence>
<dbReference type="InterPro" id="IPR041561">
    <property type="entry name" value="PglD_N"/>
</dbReference>